<proteinExistence type="predicted"/>
<dbReference type="RefSeq" id="WP_055392862.1">
    <property type="nucleotide sequence ID" value="NZ_JAMXAX010000286.1"/>
</dbReference>
<sequence length="159" mass="17268">MNLQRTQVFTGMAAIALLIVVFEVVPMPAKVIEFKWLTALLAGLLLVMTTAIELTQRKAREEFAASVEVAVGIRRSKWGVLKRIDVMFVVFMAVLPFVLIANYLGISHESVAEKLGISPLLLVIFAIAVTGGSIWGVVRGLGWKGSRPGMEETSQAKGV</sequence>
<evidence type="ECO:0000256" key="1">
    <source>
        <dbReference type="SAM" id="Phobius"/>
    </source>
</evidence>
<organism evidence="2 3">
    <name type="scientific">Acidovorax facilis</name>
    <dbReference type="NCBI Taxonomy" id="12917"/>
    <lineage>
        <taxon>Bacteria</taxon>
        <taxon>Pseudomonadati</taxon>
        <taxon>Pseudomonadota</taxon>
        <taxon>Betaproteobacteria</taxon>
        <taxon>Burkholderiales</taxon>
        <taxon>Comamonadaceae</taxon>
        <taxon>Acidovorax</taxon>
    </lineage>
</organism>
<feature type="transmembrane region" description="Helical" evidence="1">
    <location>
        <begin position="84"/>
        <end position="105"/>
    </location>
</feature>
<feature type="transmembrane region" description="Helical" evidence="1">
    <location>
        <begin position="117"/>
        <end position="138"/>
    </location>
</feature>
<dbReference type="Proteomes" id="UP001595693">
    <property type="component" value="Unassembled WGS sequence"/>
</dbReference>
<keyword evidence="1" id="KW-0812">Transmembrane</keyword>
<keyword evidence="1" id="KW-0472">Membrane</keyword>
<keyword evidence="1" id="KW-1133">Transmembrane helix</keyword>
<gene>
    <name evidence="2" type="ORF">ACFOW3_24375</name>
</gene>
<accession>A0ABV8DH47</accession>
<keyword evidence="3" id="KW-1185">Reference proteome</keyword>
<reference evidence="3" key="1">
    <citation type="journal article" date="2019" name="Int. J. Syst. Evol. Microbiol.">
        <title>The Global Catalogue of Microorganisms (GCM) 10K type strain sequencing project: providing services to taxonomists for standard genome sequencing and annotation.</title>
        <authorList>
            <consortium name="The Broad Institute Genomics Platform"/>
            <consortium name="The Broad Institute Genome Sequencing Center for Infectious Disease"/>
            <person name="Wu L."/>
            <person name="Ma J."/>
        </authorList>
    </citation>
    <scope>NUCLEOTIDE SEQUENCE [LARGE SCALE GENOMIC DNA]</scope>
    <source>
        <strain evidence="3">CCUG 2113</strain>
    </source>
</reference>
<dbReference type="EMBL" id="JBHSAJ010000103">
    <property type="protein sequence ID" value="MFC3937769.1"/>
    <property type="molecule type" value="Genomic_DNA"/>
</dbReference>
<evidence type="ECO:0000313" key="3">
    <source>
        <dbReference type="Proteomes" id="UP001595693"/>
    </source>
</evidence>
<name>A0ABV8DH47_9BURK</name>
<evidence type="ECO:0000313" key="2">
    <source>
        <dbReference type="EMBL" id="MFC3937769.1"/>
    </source>
</evidence>
<comment type="caution">
    <text evidence="2">The sequence shown here is derived from an EMBL/GenBank/DDBJ whole genome shotgun (WGS) entry which is preliminary data.</text>
</comment>
<feature type="transmembrane region" description="Helical" evidence="1">
    <location>
        <begin position="34"/>
        <end position="52"/>
    </location>
</feature>
<protein>
    <submittedName>
        <fullName evidence="2">Uncharacterized protein</fullName>
    </submittedName>
</protein>
<feature type="transmembrane region" description="Helical" evidence="1">
    <location>
        <begin position="7"/>
        <end position="28"/>
    </location>
</feature>